<dbReference type="InterPro" id="IPR045829">
    <property type="entry name" value="PKD_6"/>
</dbReference>
<dbReference type="EMBL" id="CP055156">
    <property type="protein sequence ID" value="QNF31725.1"/>
    <property type="molecule type" value="Genomic_DNA"/>
</dbReference>
<dbReference type="Proteomes" id="UP000515237">
    <property type="component" value="Chromosome"/>
</dbReference>
<gene>
    <name evidence="6" type="ORF">HUW51_02925</name>
</gene>
<evidence type="ECO:0000259" key="5">
    <source>
        <dbReference type="Pfam" id="PF19408"/>
    </source>
</evidence>
<keyword evidence="2 3" id="KW-0732">Signal</keyword>
<feature type="domain" description="PKD-like" evidence="5">
    <location>
        <begin position="655"/>
        <end position="724"/>
    </location>
</feature>
<accession>A0A7G7G3J1</accession>
<dbReference type="PANTHER" id="PTHR34819">
    <property type="entry name" value="LARGE CYSTEINE-RICH PERIPLASMIC PROTEIN OMCB"/>
    <property type="match status" value="1"/>
</dbReference>
<evidence type="ECO:0000256" key="3">
    <source>
        <dbReference type="SAM" id="SignalP"/>
    </source>
</evidence>
<dbReference type="Pfam" id="PF13585">
    <property type="entry name" value="CHU_C"/>
    <property type="match status" value="1"/>
</dbReference>
<dbReference type="NCBIfam" id="TIGR04131">
    <property type="entry name" value="Bac_Flav_CTERM"/>
    <property type="match status" value="1"/>
</dbReference>
<dbReference type="Gene3D" id="2.60.40.740">
    <property type="match status" value="1"/>
</dbReference>
<reference evidence="6 7" key="1">
    <citation type="journal article" date="2018" name="Int. J. Syst. Evol. Microbiol.">
        <title>Adhaeribacter swui sp. nov., isolated from wet mud.</title>
        <authorList>
            <person name="Kim D.U."/>
            <person name="Kim K.W."/>
            <person name="Kang M.S."/>
            <person name="Kim J.Y."/>
            <person name="Jang J.H."/>
            <person name="Kim M.K."/>
        </authorList>
    </citation>
    <scope>NUCLEOTIDE SEQUENCE [LARGE SCALE GENOMIC DNA]</scope>
    <source>
        <strain evidence="6 7">KCTC 52873</strain>
    </source>
</reference>
<feature type="chain" id="PRO_5028811991" evidence="3">
    <location>
        <begin position="21"/>
        <end position="1002"/>
    </location>
</feature>
<comment type="similarity">
    <text evidence="1">Belongs to the ice-binding protein family.</text>
</comment>
<evidence type="ECO:0000259" key="4">
    <source>
        <dbReference type="Pfam" id="PF01345"/>
    </source>
</evidence>
<feature type="domain" description="DUF11" evidence="4">
    <location>
        <begin position="395"/>
        <end position="522"/>
    </location>
</feature>
<feature type="domain" description="DUF11" evidence="4">
    <location>
        <begin position="532"/>
        <end position="649"/>
    </location>
</feature>
<dbReference type="InterPro" id="IPR026341">
    <property type="entry name" value="T9SS_type_B"/>
</dbReference>
<evidence type="ECO:0000256" key="2">
    <source>
        <dbReference type="ARBA" id="ARBA00022729"/>
    </source>
</evidence>
<proteinExistence type="inferred from homology"/>
<evidence type="ECO:0000256" key="1">
    <source>
        <dbReference type="ARBA" id="ARBA00005445"/>
    </source>
</evidence>
<dbReference type="Pfam" id="PF11999">
    <property type="entry name" value="Ice_binding"/>
    <property type="match status" value="1"/>
</dbReference>
<sequence length="1002" mass="106483">MKRVLPIIILLLFAAFQLYAQQEKAPDLKAAQNFAVLGPAGITSTEETVIYADVAVTTGSLTGFNPETDQGRVLRNAEVNNATAEAVQQSAKEAYDFLKNQSATNTLEPKLGNGFTPENDPAVTNGMVLTPGVYSFSSPDVLLSGLLRLNGLNRPDAVFIFKIDGNLTFEPGSVINIESGTQAKNIFFQINGVMVPATSGGITGANSALRGNFLVNNNDSPTGEAIRLSDGASVEGRLFAINGSVTLQDNNISLANVIEADLSVTKISSRKKVPIGEEVTFTITVTNYGPQEATNVQVIEDFPWAYMDVVSYDVAYQNTPGTADVIVDRNNKIFQFKLGNLKLKEKVIITVIARALVAKTEVTNLVSVLSEVKDSNPTQDNAQVTVEIPATSANLQVTKTVDKEVANVGDELEYKVRVENLGPNRATNVTLTDIFPANYLTVLGEPVVSPGTLYTQNISFDPTSLSSSNLFTIGTLEVGPDKAVELIIRARIIKSGKIINRAEISNNAVTDPTSLNNRATVTTIAGDVPRADLQITKTADNATVALGSEVTYTLTVRNNGPKEATGIVITDELFNDLKNDLTYVRSSPEAVFDNIAGVYTWDVGSLAVGAQTSVTITAIPTIVGQVWNTARVTGNQVDLKPSNDVSQVVICVTPRVPVLIAGKTQVCVGDIITYSVENSNGVTGFQYNLPKGFTKITGSGSTIVVRVDATAQENSEISIVPLNLNNVCANGEPLVVRVKVNQAPVLPEAINGPLAFCAGSEQTFSVAPVAGAATYTWSVPANWQIRSGQNTTSITVIVGTNPGTVSVSIANTCGVGGSVTTSNITPTAIPALPVITDKSGACSGLMYSINEVPGASSYTWTVPEGFTIVAGQGTTTIKVAADGLDRKGTITVIANNVNGCSSAAATLAADARAADANLIFPTAFTPNGDGKNETWEVKNLTKFPENEVQIINRWGNEVYRAKNYQNDWRANGLGEATYFYVLRVKLCDNTTKVYRGYITVVR</sequence>
<name>A0A7G7G3J1_9BACT</name>
<dbReference type="Pfam" id="PF19408">
    <property type="entry name" value="PKD_6"/>
    <property type="match status" value="3"/>
</dbReference>
<dbReference type="InterPro" id="IPR013783">
    <property type="entry name" value="Ig-like_fold"/>
</dbReference>
<dbReference type="NCBIfam" id="TIGR01451">
    <property type="entry name" value="B_ant_repeat"/>
    <property type="match status" value="3"/>
</dbReference>
<feature type="domain" description="DUF11" evidence="4">
    <location>
        <begin position="261"/>
        <end position="386"/>
    </location>
</feature>
<evidence type="ECO:0000313" key="7">
    <source>
        <dbReference type="Proteomes" id="UP000515237"/>
    </source>
</evidence>
<dbReference type="InterPro" id="IPR021884">
    <property type="entry name" value="Ice-bd_prot"/>
</dbReference>
<protein>
    <submittedName>
        <fullName evidence="6">DUF11 domain-containing protein</fullName>
    </submittedName>
</protein>
<evidence type="ECO:0000313" key="6">
    <source>
        <dbReference type="EMBL" id="QNF31725.1"/>
    </source>
</evidence>
<feature type="domain" description="PKD-like" evidence="5">
    <location>
        <begin position="833"/>
        <end position="906"/>
    </location>
</feature>
<keyword evidence="7" id="KW-1185">Reference proteome</keyword>
<feature type="domain" description="PKD-like" evidence="5">
    <location>
        <begin position="744"/>
        <end position="819"/>
    </location>
</feature>
<dbReference type="Pfam" id="PF01345">
    <property type="entry name" value="DUF11"/>
    <property type="match status" value="3"/>
</dbReference>
<dbReference type="InterPro" id="IPR001434">
    <property type="entry name" value="OmcB-like_DUF11"/>
</dbReference>
<dbReference type="RefSeq" id="WP_185272512.1">
    <property type="nucleotide sequence ID" value="NZ_CP055156.1"/>
</dbReference>
<dbReference type="InterPro" id="IPR047589">
    <property type="entry name" value="DUF11_rpt"/>
</dbReference>
<dbReference type="PANTHER" id="PTHR34819:SF3">
    <property type="entry name" value="CELL SURFACE PROTEIN"/>
    <property type="match status" value="1"/>
</dbReference>
<dbReference type="AlphaFoldDB" id="A0A7G7G3J1"/>
<dbReference type="Gene3D" id="2.60.40.10">
    <property type="entry name" value="Immunoglobulins"/>
    <property type="match status" value="1"/>
</dbReference>
<feature type="signal peptide" evidence="3">
    <location>
        <begin position="1"/>
        <end position="20"/>
    </location>
</feature>
<organism evidence="6 7">
    <name type="scientific">Adhaeribacter swui</name>
    <dbReference type="NCBI Taxonomy" id="2086471"/>
    <lineage>
        <taxon>Bacteria</taxon>
        <taxon>Pseudomonadati</taxon>
        <taxon>Bacteroidota</taxon>
        <taxon>Cytophagia</taxon>
        <taxon>Cytophagales</taxon>
        <taxon>Hymenobacteraceae</taxon>
        <taxon>Adhaeribacter</taxon>
    </lineage>
</organism>
<dbReference type="InterPro" id="IPR051172">
    <property type="entry name" value="Chlamydia_OmcB"/>
</dbReference>
<dbReference type="KEGG" id="aswu:HUW51_02925"/>